<reference evidence="1" key="3">
    <citation type="submission" date="2025-09" db="UniProtKB">
        <authorList>
            <consortium name="Ensembl"/>
        </authorList>
    </citation>
    <scope>IDENTIFICATION</scope>
</reference>
<sequence length="56" mass="6356">MPGLQVIPEHTCVEILVYIAHVIRIRHNSYYCEIASYVTSQLQMSLGCINAGFMIK</sequence>
<evidence type="ECO:0000313" key="1">
    <source>
        <dbReference type="Ensembl" id="ENSCINP00000034185.1"/>
    </source>
</evidence>
<name>H2XX01_CIOIN</name>
<keyword evidence="2" id="KW-1185">Reference proteome</keyword>
<organism evidence="1 2">
    <name type="scientific">Ciona intestinalis</name>
    <name type="common">Transparent sea squirt</name>
    <name type="synonym">Ascidia intestinalis</name>
    <dbReference type="NCBI Taxonomy" id="7719"/>
    <lineage>
        <taxon>Eukaryota</taxon>
        <taxon>Metazoa</taxon>
        <taxon>Chordata</taxon>
        <taxon>Tunicata</taxon>
        <taxon>Ascidiacea</taxon>
        <taxon>Phlebobranchia</taxon>
        <taxon>Cionidae</taxon>
        <taxon>Ciona</taxon>
    </lineage>
</organism>
<protein>
    <submittedName>
        <fullName evidence="1">Uncharacterized protein</fullName>
    </submittedName>
</protein>
<dbReference type="AlphaFoldDB" id="H2XX01"/>
<dbReference type="Ensembl" id="ENSCINT00000032897.1">
    <property type="protein sequence ID" value="ENSCINP00000034185.1"/>
    <property type="gene ID" value="ENSCING00000021172.1"/>
</dbReference>
<dbReference type="HOGENOM" id="CLU_3013480_0_0_1"/>
<reference evidence="2" key="1">
    <citation type="journal article" date="2002" name="Science">
        <title>The draft genome of Ciona intestinalis: insights into chordate and vertebrate origins.</title>
        <authorList>
            <person name="Dehal P."/>
            <person name="Satou Y."/>
            <person name="Campbell R.K."/>
            <person name="Chapman J."/>
            <person name="Degnan B."/>
            <person name="De Tomaso A."/>
            <person name="Davidson B."/>
            <person name="Di Gregorio A."/>
            <person name="Gelpke M."/>
            <person name="Goodstein D.M."/>
            <person name="Harafuji N."/>
            <person name="Hastings K.E."/>
            <person name="Ho I."/>
            <person name="Hotta K."/>
            <person name="Huang W."/>
            <person name="Kawashima T."/>
            <person name="Lemaire P."/>
            <person name="Martinez D."/>
            <person name="Meinertzhagen I.A."/>
            <person name="Necula S."/>
            <person name="Nonaka M."/>
            <person name="Putnam N."/>
            <person name="Rash S."/>
            <person name="Saiga H."/>
            <person name="Satake M."/>
            <person name="Terry A."/>
            <person name="Yamada L."/>
            <person name="Wang H.G."/>
            <person name="Awazu S."/>
            <person name="Azumi K."/>
            <person name="Boore J."/>
            <person name="Branno M."/>
            <person name="Chin-Bow S."/>
            <person name="DeSantis R."/>
            <person name="Doyle S."/>
            <person name="Francino P."/>
            <person name="Keys D.N."/>
            <person name="Haga S."/>
            <person name="Hayashi H."/>
            <person name="Hino K."/>
            <person name="Imai K.S."/>
            <person name="Inaba K."/>
            <person name="Kano S."/>
            <person name="Kobayashi K."/>
            <person name="Kobayashi M."/>
            <person name="Lee B.I."/>
            <person name="Makabe K.W."/>
            <person name="Manohar C."/>
            <person name="Matassi G."/>
            <person name="Medina M."/>
            <person name="Mochizuki Y."/>
            <person name="Mount S."/>
            <person name="Morishita T."/>
            <person name="Miura S."/>
            <person name="Nakayama A."/>
            <person name="Nishizaka S."/>
            <person name="Nomoto H."/>
            <person name="Ohta F."/>
            <person name="Oishi K."/>
            <person name="Rigoutsos I."/>
            <person name="Sano M."/>
            <person name="Sasaki A."/>
            <person name="Sasakura Y."/>
            <person name="Shoguchi E."/>
            <person name="Shin-i T."/>
            <person name="Spagnuolo A."/>
            <person name="Stainier D."/>
            <person name="Suzuki M.M."/>
            <person name="Tassy O."/>
            <person name="Takatori N."/>
            <person name="Tokuoka M."/>
            <person name="Yagi K."/>
            <person name="Yoshizaki F."/>
            <person name="Wada S."/>
            <person name="Zhang C."/>
            <person name="Hyatt P.D."/>
            <person name="Larimer F."/>
            <person name="Detter C."/>
            <person name="Doggett N."/>
            <person name="Glavina T."/>
            <person name="Hawkins T."/>
            <person name="Richardson P."/>
            <person name="Lucas S."/>
            <person name="Kohara Y."/>
            <person name="Levine M."/>
            <person name="Satoh N."/>
            <person name="Rokhsar D.S."/>
        </authorList>
    </citation>
    <scope>NUCLEOTIDE SEQUENCE [LARGE SCALE GENOMIC DNA]</scope>
</reference>
<dbReference type="Proteomes" id="UP000008144">
    <property type="component" value="Unassembled WGS sequence"/>
</dbReference>
<dbReference type="InParanoid" id="H2XX01"/>
<evidence type="ECO:0000313" key="2">
    <source>
        <dbReference type="Proteomes" id="UP000008144"/>
    </source>
</evidence>
<reference evidence="1" key="2">
    <citation type="submission" date="2025-08" db="UniProtKB">
        <authorList>
            <consortium name="Ensembl"/>
        </authorList>
    </citation>
    <scope>IDENTIFICATION</scope>
</reference>
<accession>H2XX01</accession>
<proteinExistence type="predicted"/>